<dbReference type="InterPro" id="IPR045223">
    <property type="entry name" value="RACK1-like"/>
</dbReference>
<dbReference type="Gene3D" id="2.130.10.10">
    <property type="entry name" value="YVTN repeat-like/Quinoprotein amine dehydrogenase"/>
    <property type="match status" value="1"/>
</dbReference>
<comment type="caution">
    <text evidence="12">The sequence shown here is derived from an EMBL/GenBank/DDBJ whole genome shotgun (WGS) entry which is preliminary data.</text>
</comment>
<dbReference type="FunFam" id="2.130.10.10:FF:000018">
    <property type="entry name" value="Receptor for activated C kinase 1"/>
    <property type="match status" value="1"/>
</dbReference>
<dbReference type="InterPro" id="IPR020472">
    <property type="entry name" value="WD40_PAC1"/>
</dbReference>
<dbReference type="GO" id="GO:0005524">
    <property type="term" value="F:ATP binding"/>
    <property type="evidence" value="ECO:0007669"/>
    <property type="project" value="UniProtKB-UniRule"/>
</dbReference>
<evidence type="ECO:0000259" key="11">
    <source>
        <dbReference type="PROSITE" id="PS50011"/>
    </source>
</evidence>
<gene>
    <name evidence="12" type="ORF">M0812_25770</name>
</gene>
<feature type="compositionally biased region" description="Basic and acidic residues" evidence="10">
    <location>
        <begin position="309"/>
        <end position="350"/>
    </location>
</feature>
<name>A0AAV7YEF2_9EUKA</name>
<feature type="repeat" description="WD" evidence="8">
    <location>
        <begin position="701"/>
        <end position="742"/>
    </location>
</feature>
<feature type="repeat" description="WD" evidence="8">
    <location>
        <begin position="743"/>
        <end position="775"/>
    </location>
</feature>
<feature type="compositionally biased region" description="Basic residues" evidence="10">
    <location>
        <begin position="146"/>
        <end position="155"/>
    </location>
</feature>
<accession>A0AAV7YEF2</accession>
<dbReference type="InterPro" id="IPR036322">
    <property type="entry name" value="WD40_repeat_dom_sf"/>
</dbReference>
<feature type="compositionally biased region" description="Basic residues" evidence="10">
    <location>
        <begin position="354"/>
        <end position="372"/>
    </location>
</feature>
<evidence type="ECO:0000256" key="2">
    <source>
        <dbReference type="ARBA" id="ARBA00022574"/>
    </source>
</evidence>
<dbReference type="PROSITE" id="PS50011">
    <property type="entry name" value="PROTEIN_KINASE_DOM"/>
    <property type="match status" value="1"/>
</dbReference>
<dbReference type="Pfam" id="PF00069">
    <property type="entry name" value="Pkinase"/>
    <property type="match status" value="1"/>
</dbReference>
<dbReference type="PROSITE" id="PS00108">
    <property type="entry name" value="PROTEIN_KINASE_ST"/>
    <property type="match status" value="1"/>
</dbReference>
<evidence type="ECO:0000256" key="7">
    <source>
        <dbReference type="ARBA" id="ARBA00023274"/>
    </source>
</evidence>
<keyword evidence="3" id="KW-0677">Repeat</keyword>
<feature type="repeat" description="WD" evidence="8">
    <location>
        <begin position="648"/>
        <end position="690"/>
    </location>
</feature>
<evidence type="ECO:0000256" key="8">
    <source>
        <dbReference type="PROSITE-ProRule" id="PRU00221"/>
    </source>
</evidence>
<dbReference type="InterPro" id="IPR000719">
    <property type="entry name" value="Prot_kinase_dom"/>
</dbReference>
<dbReference type="Pfam" id="PF00400">
    <property type="entry name" value="WD40"/>
    <property type="match status" value="7"/>
</dbReference>
<dbReference type="InterPro" id="IPR011009">
    <property type="entry name" value="Kinase-like_dom_sf"/>
</dbReference>
<evidence type="ECO:0000256" key="4">
    <source>
        <dbReference type="ARBA" id="ARBA00022741"/>
    </source>
</evidence>
<dbReference type="GO" id="GO:0005840">
    <property type="term" value="C:ribosome"/>
    <property type="evidence" value="ECO:0007669"/>
    <property type="project" value="UniProtKB-KW"/>
</dbReference>
<dbReference type="SUPFAM" id="SSF56112">
    <property type="entry name" value="Protein kinase-like (PK-like)"/>
    <property type="match status" value="1"/>
</dbReference>
<evidence type="ECO:0000256" key="1">
    <source>
        <dbReference type="ARBA" id="ARBA00007253"/>
    </source>
</evidence>
<feature type="domain" description="Protein kinase" evidence="11">
    <location>
        <begin position="13"/>
        <end position="298"/>
    </location>
</feature>
<dbReference type="InterPro" id="IPR008271">
    <property type="entry name" value="Ser/Thr_kinase_AS"/>
</dbReference>
<dbReference type="EMBL" id="JANTQA010000060">
    <property type="protein sequence ID" value="KAJ3428138.1"/>
    <property type="molecule type" value="Genomic_DNA"/>
</dbReference>
<feature type="compositionally biased region" description="Low complexity" evidence="10">
    <location>
        <begin position="419"/>
        <end position="438"/>
    </location>
</feature>
<dbReference type="PROSITE" id="PS50294">
    <property type="entry name" value="WD_REPEATS_REGION"/>
    <property type="match status" value="5"/>
</dbReference>
<dbReference type="GO" id="GO:0043022">
    <property type="term" value="F:ribosome binding"/>
    <property type="evidence" value="ECO:0007669"/>
    <property type="project" value="InterPro"/>
</dbReference>
<dbReference type="InterPro" id="IPR001680">
    <property type="entry name" value="WD40_rpt"/>
</dbReference>
<proteinExistence type="inferred from homology"/>
<feature type="region of interest" description="Disordered" evidence="10">
    <location>
        <begin position="309"/>
        <end position="451"/>
    </location>
</feature>
<protein>
    <submittedName>
        <fullName evidence="12">Receptor for activated protein kinase c rack1</fullName>
    </submittedName>
</protein>
<dbReference type="PANTHER" id="PTHR19868">
    <property type="entry name" value="RECEPTOR FOR ACTIVATED PROTEIN KINASE C RACK1"/>
    <property type="match status" value="1"/>
</dbReference>
<dbReference type="SMART" id="SM00220">
    <property type="entry name" value="S_TKc"/>
    <property type="match status" value="1"/>
</dbReference>
<dbReference type="PROSITE" id="PS00678">
    <property type="entry name" value="WD_REPEATS_1"/>
    <property type="match status" value="2"/>
</dbReference>
<feature type="region of interest" description="Disordered" evidence="10">
    <location>
        <begin position="146"/>
        <end position="166"/>
    </location>
</feature>
<dbReference type="PROSITE" id="PS00107">
    <property type="entry name" value="PROTEIN_KINASE_ATP"/>
    <property type="match status" value="1"/>
</dbReference>
<feature type="compositionally biased region" description="Acidic residues" evidence="10">
    <location>
        <begin position="966"/>
        <end position="984"/>
    </location>
</feature>
<dbReference type="FunFam" id="3.30.200.20:FF:000042">
    <property type="entry name" value="Aurora kinase A"/>
    <property type="match status" value="1"/>
</dbReference>
<keyword evidence="12" id="KW-0808">Transferase</keyword>
<comment type="similarity">
    <text evidence="1">Belongs to the WD repeat G protein beta family. Ribosomal protein RACK1 subfamily.</text>
</comment>
<dbReference type="AlphaFoldDB" id="A0AAV7YEF2"/>
<dbReference type="InterPro" id="IPR017441">
    <property type="entry name" value="Protein_kinase_ATP_BS"/>
</dbReference>
<keyword evidence="4 9" id="KW-0547">Nucleotide-binding</keyword>
<evidence type="ECO:0000256" key="9">
    <source>
        <dbReference type="PROSITE-ProRule" id="PRU10141"/>
    </source>
</evidence>
<dbReference type="SUPFAM" id="SSF50978">
    <property type="entry name" value="WD40 repeat-like"/>
    <property type="match status" value="1"/>
</dbReference>
<dbReference type="CDD" id="cd00200">
    <property type="entry name" value="WD40"/>
    <property type="match status" value="1"/>
</dbReference>
<sequence>MYNVNQIIEGPNFITEKEIGKGSYAIVYKGKIKSTGKVCAIKAIDLTRRKINLKKIYREIKLMKSMNHKNIVKLYDTYRTKECLYIIMEYCDRGDLDLEIQKRLHFDDLSAKKIFCQIVSALKYMHEKLVIHRDIKPQNILLCSPKRKKRKTKQSKKQDQTGNEEENNFEDDLIVKLADFGLARELPNVEVDLKYTKCGTPLYMAPEILEGKEYSSKVDLWSAGAVLYQMLTGSAPFVAFDLNDLKQQFFELRLKGKPIEFPENIKISKEAIDYVNSMLKINPKERISFEKFITHEFLFEDENMNKNTSKEIRGENIQEQEQERGKGKGKESERERGKKQENEEKKEKENQLISKRKKKEKKRKKKKSHKQKTIPFKLSPNNSNNFKPLDPLEFGKIENENNPQMGIFPSETIFHQNQEEYGSGSGSSSTTSSSASSDSESDDEDEEEVETQVLKVNQSNEECIKFVKSLRNFKPNNFTYQLYQMRSRVKSVKHLADKLSEDDQSLGLVLYIKISKFLIVLMEKADNFVLNNDLEENKKRAVIEQMAALKRLFNTCYENAKNKSGVIKLMSSLKFTETRVIDPIKLIYEKAFELLNEAKKHHIMNFSKKSNENFEIVKYLFEFLLLDEEFNLHDLMSSENSLVLKCVLEGHNGWVTSIATTPENPNMFVTSSRDKTLLVWNINEEQVSGYQEDYAYPVKSLHGHSHFVEDVTISSDGMFALSGSWDKTLRLWDLTTGKCTQQFIGHTGDVLSVTFSAENRQILSSSRDKTVRLWNTLGKCKYVIEDKSSHNDWVSSVRFSPLLKSTTFVSSSWDKTVKMWNLNGCKLEKNLYGHTEQVNCVEMSPDGSLCASGGKDGKAILWDLEKQAGLKVLDVGEEVNALSFSPNRFWLATASRNGIKIWQLQKDYLLAELNDTFKVGKKGIKPRPISLAWSHDGNTLFVGYTDNKIRVWAVESEDEKQQVDINIDDDEEEEYDENEEVEEN</sequence>
<evidence type="ECO:0000256" key="10">
    <source>
        <dbReference type="SAM" id="MobiDB-lite"/>
    </source>
</evidence>
<reference evidence="12" key="1">
    <citation type="submission" date="2022-08" db="EMBL/GenBank/DDBJ databases">
        <title>Novel sulphate-reducing endosymbionts in the free-living metamonad Anaeramoeba.</title>
        <authorList>
            <person name="Jerlstrom-Hultqvist J."/>
            <person name="Cepicka I."/>
            <person name="Gallot-Lavallee L."/>
            <person name="Salas-Leiva D."/>
            <person name="Curtis B.A."/>
            <person name="Zahonova K."/>
            <person name="Pipaliya S."/>
            <person name="Dacks J."/>
            <person name="Roger A.J."/>
        </authorList>
    </citation>
    <scope>NUCLEOTIDE SEQUENCE</scope>
    <source>
        <strain evidence="12">Busselton2</strain>
    </source>
</reference>
<feature type="repeat" description="WD" evidence="8">
    <location>
        <begin position="930"/>
        <end position="962"/>
    </location>
</feature>
<dbReference type="InterPro" id="IPR015943">
    <property type="entry name" value="WD40/YVTN_repeat-like_dom_sf"/>
</dbReference>
<dbReference type="SMART" id="SM00320">
    <property type="entry name" value="WD40"/>
    <property type="match status" value="7"/>
</dbReference>
<keyword evidence="6" id="KW-0689">Ribosomal protein</keyword>
<feature type="repeat" description="WD" evidence="8">
    <location>
        <begin position="831"/>
        <end position="872"/>
    </location>
</feature>
<feature type="region of interest" description="Disordered" evidence="10">
    <location>
        <begin position="957"/>
        <end position="984"/>
    </location>
</feature>
<dbReference type="PRINTS" id="PR00320">
    <property type="entry name" value="GPROTEINBRPT"/>
</dbReference>
<dbReference type="GO" id="GO:0045182">
    <property type="term" value="F:translation regulator activity"/>
    <property type="evidence" value="ECO:0007669"/>
    <property type="project" value="InterPro"/>
</dbReference>
<dbReference type="PROSITE" id="PS50082">
    <property type="entry name" value="WD_REPEATS_2"/>
    <property type="match status" value="6"/>
</dbReference>
<dbReference type="Proteomes" id="UP001146793">
    <property type="component" value="Unassembled WGS sequence"/>
</dbReference>
<keyword evidence="7" id="KW-0687">Ribonucleoprotein</keyword>
<feature type="repeat" description="WD" evidence="8">
    <location>
        <begin position="787"/>
        <end position="823"/>
    </location>
</feature>
<keyword evidence="12" id="KW-0418">Kinase</keyword>
<evidence type="ECO:0000256" key="6">
    <source>
        <dbReference type="ARBA" id="ARBA00022980"/>
    </source>
</evidence>
<keyword evidence="5 9" id="KW-0067">ATP-binding</keyword>
<dbReference type="GO" id="GO:1990904">
    <property type="term" value="C:ribonucleoprotein complex"/>
    <property type="evidence" value="ECO:0007669"/>
    <property type="project" value="UniProtKB-KW"/>
</dbReference>
<dbReference type="InterPro" id="IPR019775">
    <property type="entry name" value="WD40_repeat_CS"/>
</dbReference>
<keyword evidence="2 8" id="KW-0853">WD repeat</keyword>
<keyword evidence="12" id="KW-0675">Receptor</keyword>
<dbReference type="Gene3D" id="1.10.510.10">
    <property type="entry name" value="Transferase(Phosphotransferase) domain 1"/>
    <property type="match status" value="1"/>
</dbReference>
<evidence type="ECO:0000256" key="5">
    <source>
        <dbReference type="ARBA" id="ARBA00022840"/>
    </source>
</evidence>
<feature type="compositionally biased region" description="Acidic residues" evidence="10">
    <location>
        <begin position="439"/>
        <end position="450"/>
    </location>
</feature>
<evidence type="ECO:0000313" key="12">
    <source>
        <dbReference type="EMBL" id="KAJ3428138.1"/>
    </source>
</evidence>
<evidence type="ECO:0000313" key="13">
    <source>
        <dbReference type="Proteomes" id="UP001146793"/>
    </source>
</evidence>
<organism evidence="12 13">
    <name type="scientific">Anaeramoeba flamelloides</name>
    <dbReference type="NCBI Taxonomy" id="1746091"/>
    <lineage>
        <taxon>Eukaryota</taxon>
        <taxon>Metamonada</taxon>
        <taxon>Anaeramoebidae</taxon>
        <taxon>Anaeramoeba</taxon>
    </lineage>
</organism>
<evidence type="ECO:0000256" key="3">
    <source>
        <dbReference type="ARBA" id="ARBA00022737"/>
    </source>
</evidence>
<dbReference type="GO" id="GO:0004672">
    <property type="term" value="F:protein kinase activity"/>
    <property type="evidence" value="ECO:0007669"/>
    <property type="project" value="InterPro"/>
</dbReference>
<feature type="binding site" evidence="9">
    <location>
        <position position="42"/>
    </location>
    <ligand>
        <name>ATP</name>
        <dbReference type="ChEBI" id="CHEBI:30616"/>
    </ligand>
</feature>